<protein>
    <recommendedName>
        <fullName evidence="3">Transposase</fullName>
    </recommendedName>
</protein>
<dbReference type="InterPro" id="IPR009057">
    <property type="entry name" value="Homeodomain-like_sf"/>
</dbReference>
<dbReference type="SUPFAM" id="SSF46689">
    <property type="entry name" value="Homeodomain-like"/>
    <property type="match status" value="1"/>
</dbReference>
<evidence type="ECO:0000313" key="1">
    <source>
        <dbReference type="EMBL" id="GAA5484851.1"/>
    </source>
</evidence>
<sequence>MSRTRYTDEDKARLLGEFVACGGSAAAFCRERGISYQTFMAWSRKLHNARLARRKAGSAVEFVELALEPPGGSRMESAPQVELDFGGGFVLRIHLPIPPR</sequence>
<dbReference type="Pfam" id="PF01527">
    <property type="entry name" value="HTH_Tnp_1"/>
    <property type="match status" value="1"/>
</dbReference>
<reference evidence="1 2" key="1">
    <citation type="submission" date="2024-02" db="EMBL/GenBank/DDBJ databases">
        <title>Haloferula sargassicola NBRC 104335.</title>
        <authorList>
            <person name="Ichikawa N."/>
            <person name="Katano-Makiyama Y."/>
            <person name="Hidaka K."/>
        </authorList>
    </citation>
    <scope>NUCLEOTIDE SEQUENCE [LARGE SCALE GENOMIC DNA]</scope>
    <source>
        <strain evidence="1 2">NBRC 104335</strain>
    </source>
</reference>
<organism evidence="1 2">
    <name type="scientific">Haloferula sargassicola</name>
    <dbReference type="NCBI Taxonomy" id="490096"/>
    <lineage>
        <taxon>Bacteria</taxon>
        <taxon>Pseudomonadati</taxon>
        <taxon>Verrucomicrobiota</taxon>
        <taxon>Verrucomicrobiia</taxon>
        <taxon>Verrucomicrobiales</taxon>
        <taxon>Verrucomicrobiaceae</taxon>
        <taxon>Haloferula</taxon>
    </lineage>
</organism>
<proteinExistence type="predicted"/>
<name>A0ABP9UVW1_9BACT</name>
<dbReference type="EMBL" id="BAABRI010000044">
    <property type="protein sequence ID" value="GAA5484851.1"/>
    <property type="molecule type" value="Genomic_DNA"/>
</dbReference>
<dbReference type="Proteomes" id="UP001476282">
    <property type="component" value="Unassembled WGS sequence"/>
</dbReference>
<evidence type="ECO:0000313" key="2">
    <source>
        <dbReference type="Proteomes" id="UP001476282"/>
    </source>
</evidence>
<accession>A0ABP9UVW1</accession>
<dbReference type="InterPro" id="IPR002514">
    <property type="entry name" value="Transposase_8"/>
</dbReference>
<gene>
    <name evidence="1" type="ORF">Hsar01_04104</name>
</gene>
<evidence type="ECO:0008006" key="3">
    <source>
        <dbReference type="Google" id="ProtNLM"/>
    </source>
</evidence>
<dbReference type="RefSeq" id="WP_353568963.1">
    <property type="nucleotide sequence ID" value="NZ_BAABRI010000044.1"/>
</dbReference>
<comment type="caution">
    <text evidence="1">The sequence shown here is derived from an EMBL/GenBank/DDBJ whole genome shotgun (WGS) entry which is preliminary data.</text>
</comment>
<keyword evidence="2" id="KW-1185">Reference proteome</keyword>
<dbReference type="NCBIfam" id="NF047593">
    <property type="entry name" value="IS66_ISAeme5_TnpA"/>
    <property type="match status" value="1"/>
</dbReference>